<dbReference type="CDD" id="cd07067">
    <property type="entry name" value="HP_PGM_like"/>
    <property type="match status" value="1"/>
</dbReference>
<dbReference type="EnsemblProtists" id="EKX52569">
    <property type="protein sequence ID" value="EKX52569"/>
    <property type="gene ID" value="GUITHDRAFT_101736"/>
</dbReference>
<evidence type="ECO:0008006" key="4">
    <source>
        <dbReference type="Google" id="ProtNLM"/>
    </source>
</evidence>
<dbReference type="PaxDb" id="55529-EKX52569"/>
<dbReference type="InterPro" id="IPR029033">
    <property type="entry name" value="His_PPase_superfam"/>
</dbReference>
<accession>L1JW51</accession>
<name>L1JW51_GUITC</name>
<evidence type="ECO:0000313" key="1">
    <source>
        <dbReference type="EMBL" id="EKX52569.1"/>
    </source>
</evidence>
<dbReference type="SUPFAM" id="SSF53254">
    <property type="entry name" value="Phosphoglycerate mutase-like"/>
    <property type="match status" value="1"/>
</dbReference>
<reference evidence="2" key="3">
    <citation type="submission" date="2016-03" db="UniProtKB">
        <authorList>
            <consortium name="EnsemblProtists"/>
        </authorList>
    </citation>
    <scope>IDENTIFICATION</scope>
</reference>
<reference evidence="3" key="2">
    <citation type="submission" date="2012-11" db="EMBL/GenBank/DDBJ databases">
        <authorList>
            <person name="Kuo A."/>
            <person name="Curtis B.A."/>
            <person name="Tanifuji G."/>
            <person name="Burki F."/>
            <person name="Gruber A."/>
            <person name="Irimia M."/>
            <person name="Maruyama S."/>
            <person name="Arias M.C."/>
            <person name="Ball S.G."/>
            <person name="Gile G.H."/>
            <person name="Hirakawa Y."/>
            <person name="Hopkins J.F."/>
            <person name="Rensing S.A."/>
            <person name="Schmutz J."/>
            <person name="Symeonidi A."/>
            <person name="Elias M."/>
            <person name="Eveleigh R.J."/>
            <person name="Herman E.K."/>
            <person name="Klute M.J."/>
            <person name="Nakayama T."/>
            <person name="Obornik M."/>
            <person name="Reyes-Prieto A."/>
            <person name="Armbrust E.V."/>
            <person name="Aves S.J."/>
            <person name="Beiko R.G."/>
            <person name="Coutinho P."/>
            <person name="Dacks J.B."/>
            <person name="Durnford D.G."/>
            <person name="Fast N.M."/>
            <person name="Green B.R."/>
            <person name="Grisdale C."/>
            <person name="Hempe F."/>
            <person name="Henrissat B."/>
            <person name="Hoppner M.P."/>
            <person name="Ishida K.-I."/>
            <person name="Kim E."/>
            <person name="Koreny L."/>
            <person name="Kroth P.G."/>
            <person name="Liu Y."/>
            <person name="Malik S.-B."/>
            <person name="Maier U.G."/>
            <person name="McRose D."/>
            <person name="Mock T."/>
            <person name="Neilson J.A."/>
            <person name="Onodera N.T."/>
            <person name="Poole A.M."/>
            <person name="Pritham E.J."/>
            <person name="Richards T.A."/>
            <person name="Rocap G."/>
            <person name="Roy S.W."/>
            <person name="Sarai C."/>
            <person name="Schaack S."/>
            <person name="Shirato S."/>
            <person name="Slamovits C.H."/>
            <person name="Spencer D.F."/>
            <person name="Suzuki S."/>
            <person name="Worden A.Z."/>
            <person name="Zauner S."/>
            <person name="Barry K."/>
            <person name="Bell C."/>
            <person name="Bharti A.K."/>
            <person name="Crow J.A."/>
            <person name="Grimwood J."/>
            <person name="Kramer R."/>
            <person name="Lindquist E."/>
            <person name="Lucas S."/>
            <person name="Salamov A."/>
            <person name="McFadden G.I."/>
            <person name="Lane C.E."/>
            <person name="Keeling P.J."/>
            <person name="Gray M.W."/>
            <person name="Grigoriev I.V."/>
            <person name="Archibald J.M."/>
        </authorList>
    </citation>
    <scope>NUCLEOTIDE SEQUENCE</scope>
    <source>
        <strain evidence="3">CCMP2712</strain>
    </source>
</reference>
<proteinExistence type="predicted"/>
<dbReference type="Gene3D" id="3.40.50.1240">
    <property type="entry name" value="Phosphoglycerate mutase-like"/>
    <property type="match status" value="1"/>
</dbReference>
<dbReference type="KEGG" id="gtt:GUITHDRAFT_101736"/>
<dbReference type="AlphaFoldDB" id="L1JW51"/>
<dbReference type="InterPro" id="IPR050275">
    <property type="entry name" value="PGM_Phosphatase"/>
</dbReference>
<dbReference type="OMA" id="LEKKEMC"/>
<reference evidence="1 3" key="1">
    <citation type="journal article" date="2012" name="Nature">
        <title>Algal genomes reveal evolutionary mosaicism and the fate of nucleomorphs.</title>
        <authorList>
            <consortium name="DOE Joint Genome Institute"/>
            <person name="Curtis B.A."/>
            <person name="Tanifuji G."/>
            <person name="Burki F."/>
            <person name="Gruber A."/>
            <person name="Irimia M."/>
            <person name="Maruyama S."/>
            <person name="Arias M.C."/>
            <person name="Ball S.G."/>
            <person name="Gile G.H."/>
            <person name="Hirakawa Y."/>
            <person name="Hopkins J.F."/>
            <person name="Kuo A."/>
            <person name="Rensing S.A."/>
            <person name="Schmutz J."/>
            <person name="Symeonidi A."/>
            <person name="Elias M."/>
            <person name="Eveleigh R.J."/>
            <person name="Herman E.K."/>
            <person name="Klute M.J."/>
            <person name="Nakayama T."/>
            <person name="Obornik M."/>
            <person name="Reyes-Prieto A."/>
            <person name="Armbrust E.V."/>
            <person name="Aves S.J."/>
            <person name="Beiko R.G."/>
            <person name="Coutinho P."/>
            <person name="Dacks J.B."/>
            <person name="Durnford D.G."/>
            <person name="Fast N.M."/>
            <person name="Green B.R."/>
            <person name="Grisdale C.J."/>
            <person name="Hempel F."/>
            <person name="Henrissat B."/>
            <person name="Hoppner M.P."/>
            <person name="Ishida K."/>
            <person name="Kim E."/>
            <person name="Koreny L."/>
            <person name="Kroth P.G."/>
            <person name="Liu Y."/>
            <person name="Malik S.B."/>
            <person name="Maier U.G."/>
            <person name="McRose D."/>
            <person name="Mock T."/>
            <person name="Neilson J.A."/>
            <person name="Onodera N.T."/>
            <person name="Poole A.M."/>
            <person name="Pritham E.J."/>
            <person name="Richards T.A."/>
            <person name="Rocap G."/>
            <person name="Roy S.W."/>
            <person name="Sarai C."/>
            <person name="Schaack S."/>
            <person name="Shirato S."/>
            <person name="Slamovits C.H."/>
            <person name="Spencer D.F."/>
            <person name="Suzuki S."/>
            <person name="Worden A.Z."/>
            <person name="Zauner S."/>
            <person name="Barry K."/>
            <person name="Bell C."/>
            <person name="Bharti A.K."/>
            <person name="Crow J.A."/>
            <person name="Grimwood J."/>
            <person name="Kramer R."/>
            <person name="Lindquist E."/>
            <person name="Lucas S."/>
            <person name="Salamov A."/>
            <person name="McFadden G.I."/>
            <person name="Lane C.E."/>
            <person name="Keeling P.J."/>
            <person name="Gray M.W."/>
            <person name="Grigoriev I.V."/>
            <person name="Archibald J.M."/>
        </authorList>
    </citation>
    <scope>NUCLEOTIDE SEQUENCE</scope>
    <source>
        <strain evidence="1 3">CCMP2712</strain>
    </source>
</reference>
<protein>
    <recommendedName>
        <fullName evidence="4">Phosphoglycerate mutase</fullName>
    </recommendedName>
</protein>
<dbReference type="HOGENOM" id="CLU_039184_4_1_1"/>
<dbReference type="RefSeq" id="XP_005839549.1">
    <property type="nucleotide sequence ID" value="XM_005839492.1"/>
</dbReference>
<dbReference type="GeneID" id="17309342"/>
<gene>
    <name evidence="1" type="ORF">GUITHDRAFT_101736</name>
</gene>
<dbReference type="GO" id="GO:0016791">
    <property type="term" value="F:phosphatase activity"/>
    <property type="evidence" value="ECO:0007669"/>
    <property type="project" value="TreeGrafter"/>
</dbReference>
<evidence type="ECO:0000313" key="3">
    <source>
        <dbReference type="Proteomes" id="UP000011087"/>
    </source>
</evidence>
<dbReference type="SMART" id="SM00855">
    <property type="entry name" value="PGAM"/>
    <property type="match status" value="1"/>
</dbReference>
<sequence>MRVLRSSRAEFHGKQVYIIRHAQGQHNVSFQFDFDPPLTKVGRQQVKQQHEISKTLGVEVVIVSPLRRTLQTATGLFPGHTNMVAFEDIRETLTESCNLRQPVEDAMKEFSHVDFHLIEIGDDKALARFEELSDAKAFNLDVECNAPETIREIHERCESTLRFIASRPEKKIAIVSHAAFLAEFMEVCQAREQVSRYLDNCEIRMIQFRA</sequence>
<dbReference type="Pfam" id="PF00300">
    <property type="entry name" value="His_Phos_1"/>
    <property type="match status" value="2"/>
</dbReference>
<organism evidence="1">
    <name type="scientific">Guillardia theta (strain CCMP2712)</name>
    <name type="common">Cryptophyte</name>
    <dbReference type="NCBI Taxonomy" id="905079"/>
    <lineage>
        <taxon>Eukaryota</taxon>
        <taxon>Cryptophyceae</taxon>
        <taxon>Pyrenomonadales</taxon>
        <taxon>Geminigeraceae</taxon>
        <taxon>Guillardia</taxon>
    </lineage>
</organism>
<dbReference type="eggNOG" id="KOG4754">
    <property type="taxonomic scope" value="Eukaryota"/>
</dbReference>
<dbReference type="PANTHER" id="PTHR48100">
    <property type="entry name" value="BROAD-SPECIFICITY PHOSPHATASE YOR283W-RELATED"/>
    <property type="match status" value="1"/>
</dbReference>
<dbReference type="EMBL" id="JH992972">
    <property type="protein sequence ID" value="EKX52569.1"/>
    <property type="molecule type" value="Genomic_DNA"/>
</dbReference>
<dbReference type="PANTHER" id="PTHR48100:SF1">
    <property type="entry name" value="HISTIDINE PHOSPHATASE FAMILY PROTEIN-RELATED"/>
    <property type="match status" value="1"/>
</dbReference>
<dbReference type="GO" id="GO:0005737">
    <property type="term" value="C:cytoplasm"/>
    <property type="evidence" value="ECO:0007669"/>
    <property type="project" value="TreeGrafter"/>
</dbReference>
<dbReference type="OrthoDB" id="496981at2759"/>
<dbReference type="Proteomes" id="UP000011087">
    <property type="component" value="Unassembled WGS sequence"/>
</dbReference>
<evidence type="ECO:0000313" key="2">
    <source>
        <dbReference type="EnsemblProtists" id="EKX52569"/>
    </source>
</evidence>
<keyword evidence="3" id="KW-1185">Reference proteome</keyword>
<dbReference type="InterPro" id="IPR013078">
    <property type="entry name" value="His_Pase_superF_clade-1"/>
</dbReference>